<proteinExistence type="predicted"/>
<protein>
    <recommendedName>
        <fullName evidence="4">F-box domain-containing protein</fullName>
    </recommendedName>
</protein>
<accession>A0AAD4BV96</accession>
<evidence type="ECO:0000313" key="1">
    <source>
        <dbReference type="EMBL" id="KAF8414924.1"/>
    </source>
</evidence>
<dbReference type="AlphaFoldDB" id="A0AAD4BV96"/>
<evidence type="ECO:0000313" key="2">
    <source>
        <dbReference type="EMBL" id="KAF8440503.1"/>
    </source>
</evidence>
<name>A0AAD4BV96_BOLED</name>
<feature type="non-terminal residue" evidence="2">
    <location>
        <position position="1"/>
    </location>
</feature>
<evidence type="ECO:0000313" key="3">
    <source>
        <dbReference type="Proteomes" id="UP001194468"/>
    </source>
</evidence>
<organism evidence="2 3">
    <name type="scientific">Boletus edulis BED1</name>
    <dbReference type="NCBI Taxonomy" id="1328754"/>
    <lineage>
        <taxon>Eukaryota</taxon>
        <taxon>Fungi</taxon>
        <taxon>Dikarya</taxon>
        <taxon>Basidiomycota</taxon>
        <taxon>Agaricomycotina</taxon>
        <taxon>Agaricomycetes</taxon>
        <taxon>Agaricomycetidae</taxon>
        <taxon>Boletales</taxon>
        <taxon>Boletineae</taxon>
        <taxon>Boletaceae</taxon>
        <taxon>Boletoideae</taxon>
        <taxon>Boletus</taxon>
    </lineage>
</organism>
<dbReference type="EMBL" id="WHUW01000402">
    <property type="protein sequence ID" value="KAF8414924.1"/>
    <property type="molecule type" value="Genomic_DNA"/>
</dbReference>
<dbReference type="EMBL" id="WHUW01000012">
    <property type="protein sequence ID" value="KAF8440503.1"/>
    <property type="molecule type" value="Genomic_DNA"/>
</dbReference>
<dbReference type="Gene3D" id="1.20.1280.50">
    <property type="match status" value="1"/>
</dbReference>
<dbReference type="Proteomes" id="UP001194468">
    <property type="component" value="Unassembled WGS sequence"/>
</dbReference>
<gene>
    <name evidence="2" type="ORF">L210DRAFT_3539836</name>
    <name evidence="1" type="ORF">L210DRAFT_3589331</name>
</gene>
<evidence type="ECO:0008006" key="4">
    <source>
        <dbReference type="Google" id="ProtNLM"/>
    </source>
</evidence>
<reference evidence="2" key="1">
    <citation type="submission" date="2019-10" db="EMBL/GenBank/DDBJ databases">
        <authorList>
            <consortium name="DOE Joint Genome Institute"/>
            <person name="Kuo A."/>
            <person name="Miyauchi S."/>
            <person name="Kiss E."/>
            <person name="Drula E."/>
            <person name="Kohler A."/>
            <person name="Sanchez-Garcia M."/>
            <person name="Andreopoulos B."/>
            <person name="Barry K.W."/>
            <person name="Bonito G."/>
            <person name="Buee M."/>
            <person name="Carver A."/>
            <person name="Chen C."/>
            <person name="Cichocki N."/>
            <person name="Clum A."/>
            <person name="Culley D."/>
            <person name="Crous P.W."/>
            <person name="Fauchery L."/>
            <person name="Girlanda M."/>
            <person name="Hayes R."/>
            <person name="Keri Z."/>
            <person name="LaButti K."/>
            <person name="Lipzen A."/>
            <person name="Lombard V."/>
            <person name="Magnuson J."/>
            <person name="Maillard F."/>
            <person name="Morin E."/>
            <person name="Murat C."/>
            <person name="Nolan M."/>
            <person name="Ohm R."/>
            <person name="Pangilinan J."/>
            <person name="Pereira M."/>
            <person name="Perotto S."/>
            <person name="Peter M."/>
            <person name="Riley R."/>
            <person name="Sitrit Y."/>
            <person name="Stielow B."/>
            <person name="Szollosi G."/>
            <person name="Zifcakova L."/>
            <person name="Stursova M."/>
            <person name="Spatafora J.W."/>
            <person name="Tedersoo L."/>
            <person name="Vaario L.-M."/>
            <person name="Yamada A."/>
            <person name="Yan M."/>
            <person name="Wang P."/>
            <person name="Xu J."/>
            <person name="Bruns T."/>
            <person name="Baldrian P."/>
            <person name="Vilgalys R."/>
            <person name="Henrissat B."/>
            <person name="Grigoriev I.V."/>
            <person name="Hibbett D."/>
            <person name="Nagy L.G."/>
            <person name="Martin F.M."/>
        </authorList>
    </citation>
    <scope>NUCLEOTIDE SEQUENCE</scope>
    <source>
        <strain evidence="2">BED1</strain>
    </source>
</reference>
<reference evidence="2" key="2">
    <citation type="journal article" date="2020" name="Nat. Commun.">
        <title>Large-scale genome sequencing of mycorrhizal fungi provides insights into the early evolution of symbiotic traits.</title>
        <authorList>
            <person name="Miyauchi S."/>
            <person name="Kiss E."/>
            <person name="Kuo A."/>
            <person name="Drula E."/>
            <person name="Kohler A."/>
            <person name="Sanchez-Garcia M."/>
            <person name="Morin E."/>
            <person name="Andreopoulos B."/>
            <person name="Barry K.W."/>
            <person name="Bonito G."/>
            <person name="Buee M."/>
            <person name="Carver A."/>
            <person name="Chen C."/>
            <person name="Cichocki N."/>
            <person name="Clum A."/>
            <person name="Culley D."/>
            <person name="Crous P.W."/>
            <person name="Fauchery L."/>
            <person name="Girlanda M."/>
            <person name="Hayes R.D."/>
            <person name="Keri Z."/>
            <person name="LaButti K."/>
            <person name="Lipzen A."/>
            <person name="Lombard V."/>
            <person name="Magnuson J."/>
            <person name="Maillard F."/>
            <person name="Murat C."/>
            <person name="Nolan M."/>
            <person name="Ohm R.A."/>
            <person name="Pangilinan J."/>
            <person name="Pereira M.F."/>
            <person name="Perotto S."/>
            <person name="Peter M."/>
            <person name="Pfister S."/>
            <person name="Riley R."/>
            <person name="Sitrit Y."/>
            <person name="Stielow J.B."/>
            <person name="Szollosi G."/>
            <person name="Zifcakova L."/>
            <person name="Stursova M."/>
            <person name="Spatafora J.W."/>
            <person name="Tedersoo L."/>
            <person name="Vaario L.M."/>
            <person name="Yamada A."/>
            <person name="Yan M."/>
            <person name="Wang P."/>
            <person name="Xu J."/>
            <person name="Bruns T."/>
            <person name="Baldrian P."/>
            <person name="Vilgalys R."/>
            <person name="Dunand C."/>
            <person name="Henrissat B."/>
            <person name="Grigoriev I.V."/>
            <person name="Hibbett D."/>
            <person name="Nagy L.G."/>
            <person name="Martin F.M."/>
        </authorList>
    </citation>
    <scope>NUCLEOTIDE SEQUENCE</scope>
    <source>
        <strain evidence="2">BED1</strain>
    </source>
</reference>
<keyword evidence="3" id="KW-1185">Reference proteome</keyword>
<feature type="non-terminal residue" evidence="2">
    <location>
        <position position="132"/>
    </location>
</feature>
<comment type="caution">
    <text evidence="2">The sequence shown here is derived from an EMBL/GenBank/DDBJ whole genome shotgun (WGS) entry which is preliminary data.</text>
</comment>
<sequence>LPSDVLAIIFEESRCLLNQWPGPRRPLPVEVQLSHVCSRWRQVALSSPALWTTIRVPILHKETAVRTYFQRCKQCPLDIHIGPMLSDKRIMELISSLLLPRIPQFRQLILDTEDRQELFDVLGLLTNIAAPS</sequence>